<dbReference type="InterPro" id="IPR000232">
    <property type="entry name" value="HSF_DNA-bd"/>
</dbReference>
<dbReference type="InterPro" id="IPR036390">
    <property type="entry name" value="WH_DNA-bd_sf"/>
</dbReference>
<evidence type="ECO:0000256" key="7">
    <source>
        <dbReference type="ARBA" id="ARBA00023163"/>
    </source>
</evidence>
<proteinExistence type="inferred from homology"/>
<dbReference type="AlphaFoldDB" id="A0A445M509"/>
<feature type="compositionally biased region" description="Polar residues" evidence="10">
    <location>
        <begin position="160"/>
        <end position="177"/>
    </location>
</feature>
<keyword evidence="5 13" id="KW-0346">Stress response</keyword>
<keyword evidence="11" id="KW-1133">Transmembrane helix</keyword>
<feature type="domain" description="HSF-type DNA-binding" evidence="12">
    <location>
        <begin position="6"/>
        <end position="116"/>
    </location>
</feature>
<comment type="subcellular location">
    <subcellularLocation>
        <location evidence="1">Nucleus</location>
    </subcellularLocation>
</comment>
<keyword evidence="8" id="KW-0539">Nucleus</keyword>
<feature type="transmembrane region" description="Helical" evidence="11">
    <location>
        <begin position="65"/>
        <end position="82"/>
    </location>
</feature>
<evidence type="ECO:0000313" key="13">
    <source>
        <dbReference type="EMBL" id="RZC30656.1"/>
    </source>
</evidence>
<evidence type="ECO:0000256" key="10">
    <source>
        <dbReference type="SAM" id="MobiDB-lite"/>
    </source>
</evidence>
<keyword evidence="7" id="KW-0804">Transcription</keyword>
<dbReference type="EMBL" id="QZWG01000001">
    <property type="protein sequence ID" value="RZC30656.1"/>
    <property type="molecule type" value="Genomic_DNA"/>
</dbReference>
<dbReference type="InterPro" id="IPR036388">
    <property type="entry name" value="WH-like_DNA-bd_sf"/>
</dbReference>
<keyword evidence="6" id="KW-0238">DNA-binding</keyword>
<evidence type="ECO:0000256" key="5">
    <source>
        <dbReference type="ARBA" id="ARBA00023016"/>
    </source>
</evidence>
<sequence>MSQRSVPAPFLTKTYQLVEDQGTDQVISWGESGNTFVVWKHADFAKDLLPKYFKHNNFSSFVRQLNTYVCLFVAPILSLIFFPSQGFRKIVPDKWEFANEHFKRGQKELLSEIKRRKTVPQSSAHPPEAGKSGGDGNSPLNSGSDDAGSTSTSSSSSGSKNQGSVETNTTPSHQLSSENEKLKKDNETLSCELARARKQCDELVAFLRDRLMVGPDQIDRIMRQGSCGSENVVGEGGGGDCLKLFGVWLKGDTLTDKRNNNKRGREDQMGFGGPRLKESKPVVDFGAVNVMMKSNRVCN</sequence>
<feature type="region of interest" description="Disordered" evidence="10">
    <location>
        <begin position="113"/>
        <end position="185"/>
    </location>
</feature>
<evidence type="ECO:0000256" key="4">
    <source>
        <dbReference type="ARBA" id="ARBA00023015"/>
    </source>
</evidence>
<reference evidence="13 14" key="1">
    <citation type="submission" date="2018-09" db="EMBL/GenBank/DDBJ databases">
        <title>A high-quality reference genome of wild soybean provides a powerful tool to mine soybean genomes.</title>
        <authorList>
            <person name="Xie M."/>
            <person name="Chung C.Y.L."/>
            <person name="Li M.-W."/>
            <person name="Wong F.-L."/>
            <person name="Chan T.-F."/>
            <person name="Lam H.-M."/>
        </authorList>
    </citation>
    <scope>NUCLEOTIDE SEQUENCE [LARGE SCALE GENOMIC DNA]</scope>
    <source>
        <strain evidence="14">cv. W05</strain>
        <tissue evidence="13">Hypocotyl of etiolated seedlings</tissue>
    </source>
</reference>
<evidence type="ECO:0000256" key="11">
    <source>
        <dbReference type="SAM" id="Phobius"/>
    </source>
</evidence>
<dbReference type="PANTHER" id="PTHR10015:SF329">
    <property type="entry name" value="HEAT STRESS TRANSCRIPTION FACTOR B-1"/>
    <property type="match status" value="1"/>
</dbReference>
<evidence type="ECO:0000259" key="12">
    <source>
        <dbReference type="SMART" id="SM00415"/>
    </source>
</evidence>
<dbReference type="GO" id="GO:0005634">
    <property type="term" value="C:nucleus"/>
    <property type="evidence" value="ECO:0007669"/>
    <property type="project" value="UniProtKB-SubCell"/>
</dbReference>
<dbReference type="SMART" id="SM00415">
    <property type="entry name" value="HSF"/>
    <property type="match status" value="1"/>
</dbReference>
<gene>
    <name evidence="13" type="ORF">D0Y65_001953</name>
</gene>
<dbReference type="Proteomes" id="UP000289340">
    <property type="component" value="Chromosome 1"/>
</dbReference>
<feature type="compositionally biased region" description="Low complexity" evidence="10">
    <location>
        <begin position="142"/>
        <end position="159"/>
    </location>
</feature>
<protein>
    <submittedName>
        <fullName evidence="13">Heat shock factor protein HSF24 isoform B</fullName>
    </submittedName>
</protein>
<keyword evidence="11" id="KW-0472">Membrane</keyword>
<dbReference type="PRINTS" id="PR00056">
    <property type="entry name" value="HSFDOMAIN"/>
</dbReference>
<keyword evidence="14" id="KW-1185">Reference proteome</keyword>
<evidence type="ECO:0000256" key="9">
    <source>
        <dbReference type="RuleBase" id="RU004020"/>
    </source>
</evidence>
<evidence type="ECO:0000256" key="6">
    <source>
        <dbReference type="ARBA" id="ARBA00023125"/>
    </source>
</evidence>
<dbReference type="Pfam" id="PF00447">
    <property type="entry name" value="HSF_DNA-bind"/>
    <property type="match status" value="1"/>
</dbReference>
<dbReference type="GO" id="GO:0000978">
    <property type="term" value="F:RNA polymerase II cis-regulatory region sequence-specific DNA binding"/>
    <property type="evidence" value="ECO:0007669"/>
    <property type="project" value="TreeGrafter"/>
</dbReference>
<dbReference type="FunFam" id="1.10.10.10:FF:000037">
    <property type="entry name" value="Heat stress transcription factor B-4"/>
    <property type="match status" value="1"/>
</dbReference>
<dbReference type="GO" id="GO:0006357">
    <property type="term" value="P:regulation of transcription by RNA polymerase II"/>
    <property type="evidence" value="ECO:0007669"/>
    <property type="project" value="TreeGrafter"/>
</dbReference>
<organism evidence="13 14">
    <name type="scientific">Glycine soja</name>
    <name type="common">Wild soybean</name>
    <dbReference type="NCBI Taxonomy" id="3848"/>
    <lineage>
        <taxon>Eukaryota</taxon>
        <taxon>Viridiplantae</taxon>
        <taxon>Streptophyta</taxon>
        <taxon>Embryophyta</taxon>
        <taxon>Tracheophyta</taxon>
        <taxon>Spermatophyta</taxon>
        <taxon>Magnoliopsida</taxon>
        <taxon>eudicotyledons</taxon>
        <taxon>Gunneridae</taxon>
        <taxon>Pentapetalae</taxon>
        <taxon>rosids</taxon>
        <taxon>fabids</taxon>
        <taxon>Fabales</taxon>
        <taxon>Fabaceae</taxon>
        <taxon>Papilionoideae</taxon>
        <taxon>50 kb inversion clade</taxon>
        <taxon>NPAAA clade</taxon>
        <taxon>indigoferoid/millettioid clade</taxon>
        <taxon>Phaseoleae</taxon>
        <taxon>Glycine</taxon>
        <taxon>Glycine subgen. Soja</taxon>
    </lineage>
</organism>
<name>A0A445M509_GLYSO</name>
<evidence type="ECO:0000256" key="8">
    <source>
        <dbReference type="ARBA" id="ARBA00023242"/>
    </source>
</evidence>
<dbReference type="SUPFAM" id="SSF46785">
    <property type="entry name" value="Winged helix' DNA-binding domain"/>
    <property type="match status" value="1"/>
</dbReference>
<evidence type="ECO:0000313" key="14">
    <source>
        <dbReference type="Proteomes" id="UP000289340"/>
    </source>
</evidence>
<keyword evidence="3" id="KW-0597">Phosphoprotein</keyword>
<dbReference type="GO" id="GO:0003700">
    <property type="term" value="F:DNA-binding transcription factor activity"/>
    <property type="evidence" value="ECO:0007669"/>
    <property type="project" value="InterPro"/>
</dbReference>
<evidence type="ECO:0000256" key="3">
    <source>
        <dbReference type="ARBA" id="ARBA00022553"/>
    </source>
</evidence>
<evidence type="ECO:0000256" key="2">
    <source>
        <dbReference type="ARBA" id="ARBA00011233"/>
    </source>
</evidence>
<keyword evidence="11" id="KW-0812">Transmembrane</keyword>
<dbReference type="PANTHER" id="PTHR10015">
    <property type="entry name" value="HEAT SHOCK TRANSCRIPTION FACTOR"/>
    <property type="match status" value="1"/>
</dbReference>
<comment type="similarity">
    <text evidence="9">Belongs to the HSF family.</text>
</comment>
<comment type="caution">
    <text evidence="13">The sequence shown here is derived from an EMBL/GenBank/DDBJ whole genome shotgun (WGS) entry which is preliminary data.</text>
</comment>
<comment type="subunit">
    <text evidence="2">Homotrimer.</text>
</comment>
<evidence type="ECO:0000256" key="1">
    <source>
        <dbReference type="ARBA" id="ARBA00004123"/>
    </source>
</evidence>
<keyword evidence="4" id="KW-0805">Transcription regulation</keyword>
<accession>A0A445M509</accession>
<dbReference type="Gene3D" id="1.10.10.10">
    <property type="entry name" value="Winged helix-like DNA-binding domain superfamily/Winged helix DNA-binding domain"/>
    <property type="match status" value="1"/>
</dbReference>